<evidence type="ECO:0000256" key="2">
    <source>
        <dbReference type="ARBA" id="ARBA00022801"/>
    </source>
</evidence>
<feature type="domain" description="C2H2-type" evidence="6">
    <location>
        <begin position="54"/>
        <end position="79"/>
    </location>
</feature>
<dbReference type="Gene3D" id="3.30.420.10">
    <property type="entry name" value="Ribonuclease H-like superfamily/Ribonuclease H"/>
    <property type="match status" value="1"/>
</dbReference>
<dbReference type="InterPro" id="IPR012337">
    <property type="entry name" value="RNaseH-like_sf"/>
</dbReference>
<protein>
    <recommendedName>
        <fullName evidence="6">C2H2-type domain-containing protein</fullName>
    </recommendedName>
</protein>
<dbReference type="SUPFAM" id="SSF53098">
    <property type="entry name" value="Ribonuclease H-like"/>
    <property type="match status" value="1"/>
</dbReference>
<keyword evidence="4" id="KW-0862">Zinc</keyword>
<evidence type="ECO:0000313" key="7">
    <source>
        <dbReference type="EMBL" id="BCS24227.1"/>
    </source>
</evidence>
<dbReference type="KEGG" id="apuu:APUU_40671S"/>
<dbReference type="GO" id="GO:0003676">
    <property type="term" value="F:nucleic acid binding"/>
    <property type="evidence" value="ECO:0007669"/>
    <property type="project" value="InterPro"/>
</dbReference>
<evidence type="ECO:0000259" key="6">
    <source>
        <dbReference type="PROSITE" id="PS50157"/>
    </source>
</evidence>
<dbReference type="GeneID" id="64974232"/>
<name>A0A7R7XN59_9EURO</name>
<evidence type="ECO:0000256" key="3">
    <source>
        <dbReference type="ARBA" id="ARBA00022839"/>
    </source>
</evidence>
<dbReference type="PROSITE" id="PS50157">
    <property type="entry name" value="ZINC_FINGER_C2H2_2"/>
    <property type="match status" value="1"/>
</dbReference>
<reference evidence="7" key="1">
    <citation type="submission" date="2021-01" db="EMBL/GenBank/DDBJ databases">
        <authorList>
            <consortium name="Aspergillus puulaauensis MK2 genome sequencing consortium"/>
            <person name="Kazuki M."/>
            <person name="Futagami T."/>
        </authorList>
    </citation>
    <scope>NUCLEOTIDE SEQUENCE</scope>
    <source>
        <strain evidence="7">MK2</strain>
    </source>
</reference>
<organism evidence="7 8">
    <name type="scientific">Aspergillus puulaauensis</name>
    <dbReference type="NCBI Taxonomy" id="1220207"/>
    <lineage>
        <taxon>Eukaryota</taxon>
        <taxon>Fungi</taxon>
        <taxon>Dikarya</taxon>
        <taxon>Ascomycota</taxon>
        <taxon>Pezizomycotina</taxon>
        <taxon>Eurotiomycetes</taxon>
        <taxon>Eurotiomycetidae</taxon>
        <taxon>Eurotiales</taxon>
        <taxon>Aspergillaceae</taxon>
        <taxon>Aspergillus</taxon>
    </lineage>
</organism>
<gene>
    <name evidence="7" type="ORF">APUU_40671S</name>
</gene>
<keyword evidence="3" id="KW-0269">Exonuclease</keyword>
<sequence>MSKGKQTAKLPPSGGGTVYCHTCRKSFVNADALLPLPSPSSADKPAASPTNKKSMCIQCNRQFQSKAALRSHEKDSPKHKTIPKVPPGASSRITKAPAAGLNRREEIVTAPETEAGGSNVKGNNNIEAPLADLGHQSCPLPLPRLRLHPPKASALKGDPDVDIGLTEVDLLVDGLVLSFFEAGPDATKTDSPVASLPGEDQEKNANSESYELVVPDVPAPWSSIPLSERDVVLDALQAQCHSMESLAGEGYWTQTPSPVDIDMGRKCSDCGVAKQRISTHPEESQGIIRGRGKATPKKSRCGNCKQPGNSKGCIIYSAHDFAPPNANLGKMAPTPAFNRDALKAVVLDCEMVGVLGASGRECSELVRVSAVDFLSGELILDTYVSPQGHVTCWRTKFSGVNPSVLAEKKREGKLIKGWQAARDLLWRFIDAQTVLIGHSLNNDLAVLGMVHTRVVDSAMVTRVAVAEDCKRRWALRKLAQQFLVLDIQAGNDGHDCVEDTYAAREVVLWCLRNASRLQAWGADERRAMAGNTKGKKSLVTRAVEVASAN</sequence>
<evidence type="ECO:0000313" key="8">
    <source>
        <dbReference type="Proteomes" id="UP000654913"/>
    </source>
</evidence>
<dbReference type="Proteomes" id="UP000654913">
    <property type="component" value="Chromosome 4"/>
</dbReference>
<evidence type="ECO:0000256" key="5">
    <source>
        <dbReference type="SAM" id="MobiDB-lite"/>
    </source>
</evidence>
<dbReference type="InterPro" id="IPR047021">
    <property type="entry name" value="REXO1/3/4-like"/>
</dbReference>
<dbReference type="OrthoDB" id="16516at2759"/>
<dbReference type="GO" id="GO:0004527">
    <property type="term" value="F:exonuclease activity"/>
    <property type="evidence" value="ECO:0007669"/>
    <property type="project" value="UniProtKB-KW"/>
</dbReference>
<keyword evidence="4" id="KW-0479">Metal-binding</keyword>
<dbReference type="GO" id="GO:0008270">
    <property type="term" value="F:zinc ion binding"/>
    <property type="evidence" value="ECO:0007669"/>
    <property type="project" value="UniProtKB-KW"/>
</dbReference>
<keyword evidence="1" id="KW-0540">Nuclease</keyword>
<dbReference type="CDD" id="cd06137">
    <property type="entry name" value="DEDDh_RNase"/>
    <property type="match status" value="1"/>
</dbReference>
<dbReference type="GO" id="GO:0000027">
    <property type="term" value="P:ribosomal large subunit assembly"/>
    <property type="evidence" value="ECO:0007669"/>
    <property type="project" value="TreeGrafter"/>
</dbReference>
<dbReference type="SMART" id="SM00479">
    <property type="entry name" value="EXOIII"/>
    <property type="match status" value="1"/>
</dbReference>
<feature type="region of interest" description="Disordered" evidence="5">
    <location>
        <begin position="34"/>
        <end position="54"/>
    </location>
</feature>
<dbReference type="Pfam" id="PF00929">
    <property type="entry name" value="RNase_T"/>
    <property type="match status" value="1"/>
</dbReference>
<dbReference type="RefSeq" id="XP_041556421.1">
    <property type="nucleotide sequence ID" value="XM_041703769.1"/>
</dbReference>
<accession>A0A7R7XN59</accession>
<feature type="region of interest" description="Disordered" evidence="5">
    <location>
        <begin position="186"/>
        <end position="206"/>
    </location>
</feature>
<evidence type="ECO:0000256" key="1">
    <source>
        <dbReference type="ARBA" id="ARBA00022722"/>
    </source>
</evidence>
<feature type="region of interest" description="Disordered" evidence="5">
    <location>
        <begin position="66"/>
        <end position="101"/>
    </location>
</feature>
<dbReference type="InterPro" id="IPR036397">
    <property type="entry name" value="RNaseH_sf"/>
</dbReference>
<dbReference type="EMBL" id="AP024446">
    <property type="protein sequence ID" value="BCS24227.1"/>
    <property type="molecule type" value="Genomic_DNA"/>
</dbReference>
<reference evidence="7" key="2">
    <citation type="submission" date="2021-02" db="EMBL/GenBank/DDBJ databases">
        <title>Aspergillus puulaauensis MK2 genome sequence.</title>
        <authorList>
            <person name="Futagami T."/>
            <person name="Mori K."/>
            <person name="Kadooka C."/>
            <person name="Tanaka T."/>
        </authorList>
    </citation>
    <scope>NUCLEOTIDE SEQUENCE</scope>
    <source>
        <strain evidence="7">MK2</strain>
    </source>
</reference>
<dbReference type="InterPro" id="IPR013087">
    <property type="entry name" value="Znf_C2H2_type"/>
</dbReference>
<keyword evidence="8" id="KW-1185">Reference proteome</keyword>
<dbReference type="PANTHER" id="PTHR12801">
    <property type="entry name" value="RNA EXONUCLEASE REXO1 / RECO3 FAMILY MEMBER-RELATED"/>
    <property type="match status" value="1"/>
</dbReference>
<keyword evidence="2" id="KW-0378">Hydrolase</keyword>
<dbReference type="InterPro" id="IPR013520">
    <property type="entry name" value="Ribonucl_H"/>
</dbReference>
<evidence type="ECO:0000256" key="4">
    <source>
        <dbReference type="PROSITE-ProRule" id="PRU00042"/>
    </source>
</evidence>
<dbReference type="PANTHER" id="PTHR12801:SF114">
    <property type="entry name" value="EXONUCLEASE, PUTATIVE (AFU_ORTHOLOGUE AFUA_7G00870)-RELATED"/>
    <property type="match status" value="1"/>
</dbReference>
<proteinExistence type="predicted"/>
<dbReference type="AlphaFoldDB" id="A0A7R7XN59"/>
<dbReference type="GO" id="GO:0005634">
    <property type="term" value="C:nucleus"/>
    <property type="evidence" value="ECO:0007669"/>
    <property type="project" value="TreeGrafter"/>
</dbReference>
<feature type="compositionally biased region" description="Basic residues" evidence="5">
    <location>
        <begin position="290"/>
        <end position="300"/>
    </location>
</feature>
<feature type="compositionally biased region" description="Low complexity" evidence="5">
    <location>
        <begin position="34"/>
        <end position="49"/>
    </location>
</feature>
<keyword evidence="4" id="KW-0863">Zinc-finger</keyword>
<dbReference type="GO" id="GO:0006364">
    <property type="term" value="P:rRNA processing"/>
    <property type="evidence" value="ECO:0007669"/>
    <property type="project" value="TreeGrafter"/>
</dbReference>
<feature type="region of interest" description="Disordered" evidence="5">
    <location>
        <begin position="281"/>
        <end position="301"/>
    </location>
</feature>